<dbReference type="CDD" id="cd04301">
    <property type="entry name" value="NAT_SF"/>
    <property type="match status" value="1"/>
</dbReference>
<evidence type="ECO:0000259" key="1">
    <source>
        <dbReference type="PROSITE" id="PS51186"/>
    </source>
</evidence>
<evidence type="ECO:0000313" key="3">
    <source>
        <dbReference type="Proteomes" id="UP001432099"/>
    </source>
</evidence>
<dbReference type="InterPro" id="IPR016181">
    <property type="entry name" value="Acyl_CoA_acyltransferase"/>
</dbReference>
<reference evidence="2" key="1">
    <citation type="journal article" date="2024" name="Int. J. Syst. Evol. Microbiol.">
        <title>Turicibacter faecis sp. nov., isolated from faeces of heart failure mouse model.</title>
        <authorList>
            <person name="Imamura Y."/>
            <person name="Motooka D."/>
            <person name="Nakajima Y."/>
            <person name="Ito S."/>
            <person name="Kitakaze M."/>
            <person name="Iida T."/>
            <person name="Nakamura S."/>
        </authorList>
    </citation>
    <scope>NUCLEOTIDE SEQUENCE</scope>
    <source>
        <strain evidence="2">TC023</strain>
    </source>
</reference>
<organism evidence="2 3">
    <name type="scientific">Turicibacter faecis</name>
    <dbReference type="NCBI Taxonomy" id="2963365"/>
    <lineage>
        <taxon>Bacteria</taxon>
        <taxon>Bacillati</taxon>
        <taxon>Bacillota</taxon>
        <taxon>Erysipelotrichia</taxon>
        <taxon>Erysipelotrichales</taxon>
        <taxon>Turicibacteraceae</taxon>
        <taxon>Turicibacter</taxon>
    </lineage>
</organism>
<keyword evidence="3" id="KW-1185">Reference proteome</keyword>
<name>A0ABN6ZJE6_9FIRM</name>
<sequence>MISKFDEVYEIMKESFPVDEFREYKEQKKLLSRPNYFLKTTLHHDEVTAFCAYYEFDDFIYIEHLACTEKVRGQGIGTQLIRDVMLEAKQRPIILEVEPPIDTLTKRRVEFYKRLGFILNDIPHYQPPLNLTTGTVELRIMSSCQLSDERLRKFRQILNTEVYGVEENFKL</sequence>
<protein>
    <submittedName>
        <fullName evidence="2">N-acetyltransferase</fullName>
    </submittedName>
</protein>
<dbReference type="RefSeq" id="WP_262951170.1">
    <property type="nucleotide sequence ID" value="NZ_AP028127.1"/>
</dbReference>
<dbReference type="Gene3D" id="3.40.630.30">
    <property type="match status" value="1"/>
</dbReference>
<feature type="domain" description="N-acetyltransferase" evidence="1">
    <location>
        <begin position="1"/>
        <end position="134"/>
    </location>
</feature>
<gene>
    <name evidence="2" type="ORF">T23_20220</name>
</gene>
<dbReference type="EMBL" id="AP028127">
    <property type="protein sequence ID" value="BEH91920.1"/>
    <property type="molecule type" value="Genomic_DNA"/>
</dbReference>
<dbReference type="SUPFAM" id="SSF55729">
    <property type="entry name" value="Acyl-CoA N-acyltransferases (Nat)"/>
    <property type="match status" value="1"/>
</dbReference>
<accession>A0ABN6ZJE6</accession>
<proteinExistence type="predicted"/>
<dbReference type="PROSITE" id="PS51186">
    <property type="entry name" value="GNAT"/>
    <property type="match status" value="1"/>
</dbReference>
<dbReference type="InterPro" id="IPR000182">
    <property type="entry name" value="GNAT_dom"/>
</dbReference>
<evidence type="ECO:0000313" key="2">
    <source>
        <dbReference type="EMBL" id="BEH91920.1"/>
    </source>
</evidence>
<dbReference type="Pfam" id="PF00583">
    <property type="entry name" value="Acetyltransf_1"/>
    <property type="match status" value="1"/>
</dbReference>
<dbReference type="Proteomes" id="UP001432099">
    <property type="component" value="Chromosome"/>
</dbReference>